<reference evidence="3" key="1">
    <citation type="submission" date="2016-10" db="EMBL/GenBank/DDBJ databases">
        <authorList>
            <person name="Varghese N."/>
            <person name="Submissions S."/>
        </authorList>
    </citation>
    <scope>NUCLEOTIDE SEQUENCE [LARGE SCALE GENOMIC DNA]</scope>
    <source>
        <strain evidence="3">DSM 8987</strain>
    </source>
</reference>
<dbReference type="AlphaFoldDB" id="A0A1G7AXQ8"/>
<keyword evidence="3" id="KW-1185">Reference proteome</keyword>
<dbReference type="STRING" id="57664.SAMN05661003_104216"/>
<dbReference type="EMBL" id="FNAQ01000004">
    <property type="protein sequence ID" value="SDE18785.1"/>
    <property type="molecule type" value="Genomic_DNA"/>
</dbReference>
<evidence type="ECO:0000313" key="2">
    <source>
        <dbReference type="EMBL" id="SDE18785.1"/>
    </source>
</evidence>
<dbReference type="RefSeq" id="WP_092077421.1">
    <property type="nucleotide sequence ID" value="NZ_FNAQ01000004.1"/>
</dbReference>
<accession>A0A1G7AXQ8</accession>
<protein>
    <submittedName>
        <fullName evidence="2">GAF domain-containing protein</fullName>
    </submittedName>
</protein>
<dbReference type="InterPro" id="IPR029016">
    <property type="entry name" value="GAF-like_dom_sf"/>
</dbReference>
<dbReference type="Gene3D" id="3.30.450.40">
    <property type="match status" value="1"/>
</dbReference>
<evidence type="ECO:0000259" key="1">
    <source>
        <dbReference type="Pfam" id="PF01590"/>
    </source>
</evidence>
<dbReference type="OrthoDB" id="9883754at2"/>
<gene>
    <name evidence="2" type="ORF">SAMN05661003_104216</name>
</gene>
<sequence length="181" mass="20246">MKPPLLPLTDAVIDLSTTFDELLFSLSALQRLAELPVHRFDRQQLLHQALLIAFDSFQAQRAAYYTLPGQPQARIGTVLVMQQGTIPAQEPCDCMEEYCIQQVLETQKMQNSLACASTMDCPQQDLSRHLLGIPLLCQDTLGGVLLLSRPAAVPFNDWDQRLIRLFCLLLGQQYGLCQQSG</sequence>
<dbReference type="SUPFAM" id="SSF55781">
    <property type="entry name" value="GAF domain-like"/>
    <property type="match status" value="1"/>
</dbReference>
<dbReference type="InterPro" id="IPR003018">
    <property type="entry name" value="GAF"/>
</dbReference>
<dbReference type="Pfam" id="PF01590">
    <property type="entry name" value="GAF"/>
    <property type="match status" value="1"/>
</dbReference>
<organism evidence="2 3">
    <name type="scientific">Desulfuromonas thiophila</name>
    <dbReference type="NCBI Taxonomy" id="57664"/>
    <lineage>
        <taxon>Bacteria</taxon>
        <taxon>Pseudomonadati</taxon>
        <taxon>Thermodesulfobacteriota</taxon>
        <taxon>Desulfuromonadia</taxon>
        <taxon>Desulfuromonadales</taxon>
        <taxon>Desulfuromonadaceae</taxon>
        <taxon>Desulfuromonas</taxon>
    </lineage>
</organism>
<evidence type="ECO:0000313" key="3">
    <source>
        <dbReference type="Proteomes" id="UP000243205"/>
    </source>
</evidence>
<proteinExistence type="predicted"/>
<feature type="domain" description="GAF" evidence="1">
    <location>
        <begin position="41"/>
        <end position="172"/>
    </location>
</feature>
<dbReference type="Proteomes" id="UP000243205">
    <property type="component" value="Unassembled WGS sequence"/>
</dbReference>
<name>A0A1G7AXQ8_9BACT</name>